<feature type="transmembrane region" description="Helical" evidence="2">
    <location>
        <begin position="97"/>
        <end position="118"/>
    </location>
</feature>
<keyword evidence="2" id="KW-1133">Transmembrane helix</keyword>
<name>A0ABV6X563_9ACTN</name>
<proteinExistence type="predicted"/>
<keyword evidence="2" id="KW-0812">Transmembrane</keyword>
<feature type="compositionally biased region" description="Pro residues" evidence="1">
    <location>
        <begin position="28"/>
        <end position="48"/>
    </location>
</feature>
<evidence type="ECO:0000256" key="1">
    <source>
        <dbReference type="SAM" id="MobiDB-lite"/>
    </source>
</evidence>
<sequence length="323" mass="31879">MPPAQSQPTPTPTPGESAQPTMQIRTPFPSPAPAPAPAPTPVPAPAPAPQQYRPAPAPAPVPPPQFGGYNPPTVSTEPNWSALAEQHEAQAKRKRRLLIAAGAGALCLVVAGGAAFAVSRGGGHPVTRPTGSAAPVASSAGPSATGSASASASATAAAGGGGNKAPLTAGAVLSAKTIKIGGVLYTRKATDSTEHCGQGVDAKLGALLAQHHCSRLLRATYVSSNTAVTVAIAVVTDPQEAQAADNHMTGKPAPLTGTGIPGFCPADVTCALTHADYDRYLYFTLAGPANVARGKADATSVAAGKGFAGYAAGAVQRLAASDG</sequence>
<protein>
    <submittedName>
        <fullName evidence="3">Uncharacterized protein</fullName>
    </submittedName>
</protein>
<reference evidence="3 4" key="1">
    <citation type="submission" date="2024-09" db="EMBL/GenBank/DDBJ databases">
        <authorList>
            <person name="Lee S.D."/>
        </authorList>
    </citation>
    <scope>NUCLEOTIDE SEQUENCE [LARGE SCALE GENOMIC DNA]</scope>
    <source>
        <strain evidence="3 4">N1-3</strain>
    </source>
</reference>
<accession>A0ABV6X563</accession>
<keyword evidence="2" id="KW-0472">Membrane</keyword>
<organism evidence="3 4">
    <name type="scientific">Streptacidiphilus alkalitolerans</name>
    <dbReference type="NCBI Taxonomy" id="3342712"/>
    <lineage>
        <taxon>Bacteria</taxon>
        <taxon>Bacillati</taxon>
        <taxon>Actinomycetota</taxon>
        <taxon>Actinomycetes</taxon>
        <taxon>Kitasatosporales</taxon>
        <taxon>Streptomycetaceae</taxon>
        <taxon>Streptacidiphilus</taxon>
    </lineage>
</organism>
<feature type="compositionally biased region" description="Pro residues" evidence="1">
    <location>
        <begin position="1"/>
        <end position="13"/>
    </location>
</feature>
<evidence type="ECO:0000256" key="2">
    <source>
        <dbReference type="SAM" id="Phobius"/>
    </source>
</evidence>
<feature type="compositionally biased region" description="Low complexity" evidence="1">
    <location>
        <begin position="129"/>
        <end position="148"/>
    </location>
</feature>
<evidence type="ECO:0000313" key="3">
    <source>
        <dbReference type="EMBL" id="MFC1433117.1"/>
    </source>
</evidence>
<comment type="caution">
    <text evidence="3">The sequence shown here is derived from an EMBL/GenBank/DDBJ whole genome shotgun (WGS) entry which is preliminary data.</text>
</comment>
<feature type="region of interest" description="Disordered" evidence="1">
    <location>
        <begin position="1"/>
        <end position="78"/>
    </location>
</feature>
<dbReference type="RefSeq" id="WP_380555184.1">
    <property type="nucleotide sequence ID" value="NZ_JBHEZY010000008.1"/>
</dbReference>
<evidence type="ECO:0000313" key="4">
    <source>
        <dbReference type="Proteomes" id="UP001592530"/>
    </source>
</evidence>
<gene>
    <name evidence="3" type="ORF">ACEZDB_20965</name>
</gene>
<feature type="compositionally biased region" description="Pro residues" evidence="1">
    <location>
        <begin position="55"/>
        <end position="65"/>
    </location>
</feature>
<dbReference type="Proteomes" id="UP001592530">
    <property type="component" value="Unassembled WGS sequence"/>
</dbReference>
<feature type="region of interest" description="Disordered" evidence="1">
    <location>
        <begin position="127"/>
        <end position="148"/>
    </location>
</feature>
<dbReference type="EMBL" id="JBHEZY010000008">
    <property type="protein sequence ID" value="MFC1433117.1"/>
    <property type="molecule type" value="Genomic_DNA"/>
</dbReference>